<feature type="transmembrane region" description="Helical" evidence="8">
    <location>
        <begin position="323"/>
        <end position="341"/>
    </location>
</feature>
<dbReference type="InterPro" id="IPR052923">
    <property type="entry name" value="UPF0718"/>
</dbReference>
<evidence type="ECO:0000256" key="8">
    <source>
        <dbReference type="SAM" id="Phobius"/>
    </source>
</evidence>
<dbReference type="PANTHER" id="PTHR34184">
    <property type="entry name" value="UPF0718 PROTEIN YCGR"/>
    <property type="match status" value="1"/>
</dbReference>
<dbReference type="Proteomes" id="UP000218164">
    <property type="component" value="Unassembled WGS sequence"/>
</dbReference>
<evidence type="ECO:0000256" key="6">
    <source>
        <dbReference type="ARBA" id="ARBA00023136"/>
    </source>
</evidence>
<feature type="transmembrane region" description="Helical" evidence="8">
    <location>
        <begin position="29"/>
        <end position="45"/>
    </location>
</feature>
<protein>
    <submittedName>
        <fullName evidence="9">Permease</fullName>
    </submittedName>
</protein>
<feature type="transmembrane region" description="Helical" evidence="8">
    <location>
        <begin position="391"/>
        <end position="413"/>
    </location>
</feature>
<dbReference type="InterPro" id="IPR005524">
    <property type="entry name" value="DUF318"/>
</dbReference>
<dbReference type="PANTHER" id="PTHR34184:SF4">
    <property type="entry name" value="UPF0718 PROTEIN YCGR"/>
    <property type="match status" value="1"/>
</dbReference>
<dbReference type="NCBIfam" id="NF033936">
    <property type="entry name" value="CuZnOut_SO0444"/>
    <property type="match status" value="1"/>
</dbReference>
<proteinExistence type="inferred from homology"/>
<feature type="transmembrane region" description="Helical" evidence="8">
    <location>
        <begin position="65"/>
        <end position="86"/>
    </location>
</feature>
<keyword evidence="6 8" id="KW-0472">Membrane</keyword>
<sequence>MNFEFLNTFLFFLLGVLLESWNIFVETAPYLIFGLGIAGLLNVLVPDQKIVDYLGASAGKVRSVVNAALAGLPLPLCSCGVVPTAMSIRKRGANRGATLSFLISTPETGVDSIAVSYALLDPLMAVFRPLAALVTAVLAGLADNFLIGENSEKMNLKKPENYGKKAGVLAVSTFIGTPLQEKTCSSSSSSSSSSSCSCHKPADSGSEKTESIGTMTRAIDVKPSGSKLLKINNNSENTQRLSMVSPDFRKEVSSCGCQECGYEEKELGKDGKHKKFGKEGINMEPGKEGINLEPGEDRKNKESIKSTLIKGVKYAYIELPAEISKWMLIGIFFAGIISYAIPENLIQNYLGGGFNSMLVMLLVGIPLYICATASTPLAASLISKGMSPGTAFVFLLAGPATNAATITMVARFLGKRSAALYLGVISLCALGAGFLLDWFYLKLGISAVATVGAAKELLPEDLKLGFAFFLLPLMLYGIFRSKNECGCSECH</sequence>
<keyword evidence="3" id="KW-1003">Cell membrane</keyword>
<gene>
    <name evidence="9" type="ORF">ASJ81_01465</name>
</gene>
<keyword evidence="5 8" id="KW-1133">Transmembrane helix</keyword>
<name>A0A2A2HTL5_9EURY</name>
<comment type="similarity">
    <text evidence="2">Belongs to the UPF0718 family.</text>
</comment>
<evidence type="ECO:0000256" key="1">
    <source>
        <dbReference type="ARBA" id="ARBA00004651"/>
    </source>
</evidence>
<evidence type="ECO:0000256" key="5">
    <source>
        <dbReference type="ARBA" id="ARBA00022989"/>
    </source>
</evidence>
<feature type="transmembrane region" description="Helical" evidence="8">
    <location>
        <begin position="353"/>
        <end position="379"/>
    </location>
</feature>
<feature type="compositionally biased region" description="Low complexity" evidence="7">
    <location>
        <begin position="185"/>
        <end position="198"/>
    </location>
</feature>
<dbReference type="EMBL" id="LMVP01000223">
    <property type="protein sequence ID" value="PAV12574.1"/>
    <property type="molecule type" value="Genomic_DNA"/>
</dbReference>
<comment type="subcellular location">
    <subcellularLocation>
        <location evidence="1">Cell membrane</location>
        <topology evidence="1">Multi-pass membrane protein</topology>
    </subcellularLocation>
</comment>
<comment type="caution">
    <text evidence="9">The sequence shown here is derived from an EMBL/GenBank/DDBJ whole genome shotgun (WGS) entry which is preliminary data.</text>
</comment>
<evidence type="ECO:0000256" key="3">
    <source>
        <dbReference type="ARBA" id="ARBA00022475"/>
    </source>
</evidence>
<dbReference type="Pfam" id="PF03773">
    <property type="entry name" value="ArsP_1"/>
    <property type="match status" value="1"/>
</dbReference>
<organism evidence="9 10">
    <name type="scientific">Methanosarcina spelaei</name>
    <dbReference type="NCBI Taxonomy" id="1036679"/>
    <lineage>
        <taxon>Archaea</taxon>
        <taxon>Methanobacteriati</taxon>
        <taxon>Methanobacteriota</taxon>
        <taxon>Stenosarchaea group</taxon>
        <taxon>Methanomicrobia</taxon>
        <taxon>Methanosarcinales</taxon>
        <taxon>Methanosarcinaceae</taxon>
        <taxon>Methanosarcina</taxon>
    </lineage>
</organism>
<evidence type="ECO:0000313" key="10">
    <source>
        <dbReference type="Proteomes" id="UP000218164"/>
    </source>
</evidence>
<keyword evidence="4 8" id="KW-0812">Transmembrane</keyword>
<dbReference type="RefSeq" id="WP_095644553.1">
    <property type="nucleotide sequence ID" value="NZ_LMVP01000223.1"/>
</dbReference>
<feature type="transmembrane region" description="Helical" evidence="8">
    <location>
        <begin position="462"/>
        <end position="479"/>
    </location>
</feature>
<accession>A0A2A2HTL5</accession>
<dbReference type="SUPFAM" id="SSF103473">
    <property type="entry name" value="MFS general substrate transporter"/>
    <property type="match status" value="1"/>
</dbReference>
<reference evidence="9 10" key="1">
    <citation type="journal article" date="2017" name="BMC Genomics">
        <title>Genomic analysis of methanogenic archaea reveals a shift towards energy conservation.</title>
        <authorList>
            <person name="Gilmore S.P."/>
            <person name="Henske J.K."/>
            <person name="Sexton J.A."/>
            <person name="Solomon K.V."/>
            <person name="Seppala S."/>
            <person name="Yoo J.I."/>
            <person name="Huyett L.M."/>
            <person name="Pressman A."/>
            <person name="Cogan J.Z."/>
            <person name="Kivenson V."/>
            <person name="Peng X."/>
            <person name="Tan Y."/>
            <person name="Valentine D.L."/>
            <person name="O'Malley M.A."/>
        </authorList>
    </citation>
    <scope>NUCLEOTIDE SEQUENCE [LARGE SCALE GENOMIC DNA]</scope>
    <source>
        <strain evidence="9 10">MC-15</strain>
    </source>
</reference>
<feature type="region of interest" description="Disordered" evidence="7">
    <location>
        <begin position="273"/>
        <end position="298"/>
    </location>
</feature>
<evidence type="ECO:0000313" key="9">
    <source>
        <dbReference type="EMBL" id="PAV12574.1"/>
    </source>
</evidence>
<feature type="transmembrane region" description="Helical" evidence="8">
    <location>
        <begin position="419"/>
        <end position="441"/>
    </location>
</feature>
<dbReference type="OrthoDB" id="137527at2157"/>
<evidence type="ECO:0000256" key="2">
    <source>
        <dbReference type="ARBA" id="ARBA00006386"/>
    </source>
</evidence>
<feature type="region of interest" description="Disordered" evidence="7">
    <location>
        <begin position="185"/>
        <end position="213"/>
    </location>
</feature>
<evidence type="ECO:0000256" key="4">
    <source>
        <dbReference type="ARBA" id="ARBA00022692"/>
    </source>
</evidence>
<keyword evidence="10" id="KW-1185">Reference proteome</keyword>
<evidence type="ECO:0000256" key="7">
    <source>
        <dbReference type="SAM" id="MobiDB-lite"/>
    </source>
</evidence>
<dbReference type="AlphaFoldDB" id="A0A2A2HTL5"/>
<dbReference type="InterPro" id="IPR036259">
    <property type="entry name" value="MFS_trans_sf"/>
</dbReference>
<dbReference type="GO" id="GO:0005886">
    <property type="term" value="C:plasma membrane"/>
    <property type="evidence" value="ECO:0007669"/>
    <property type="project" value="UniProtKB-SubCell"/>
</dbReference>
<feature type="compositionally biased region" description="Basic and acidic residues" evidence="7">
    <location>
        <begin position="200"/>
        <end position="210"/>
    </location>
</feature>
<feature type="transmembrane region" description="Helical" evidence="8">
    <location>
        <begin position="126"/>
        <end position="147"/>
    </location>
</feature>